<name>A0A1F6G4I4_9PROT</name>
<keyword evidence="1" id="KW-0472">Membrane</keyword>
<comment type="caution">
    <text evidence="2">The sequence shown here is derived from an EMBL/GenBank/DDBJ whole genome shotgun (WGS) entry which is preliminary data.</text>
</comment>
<reference evidence="2 3" key="1">
    <citation type="journal article" date="2016" name="Nat. Commun.">
        <title>Thousands of microbial genomes shed light on interconnected biogeochemical processes in an aquifer system.</title>
        <authorList>
            <person name="Anantharaman K."/>
            <person name="Brown C.T."/>
            <person name="Hug L.A."/>
            <person name="Sharon I."/>
            <person name="Castelle C.J."/>
            <person name="Probst A.J."/>
            <person name="Thomas B.C."/>
            <person name="Singh A."/>
            <person name="Wilkins M.J."/>
            <person name="Karaoz U."/>
            <person name="Brodie E.L."/>
            <person name="Williams K.H."/>
            <person name="Hubbard S.S."/>
            <person name="Banfield J.F."/>
        </authorList>
    </citation>
    <scope>NUCLEOTIDE SEQUENCE [LARGE SCALE GENOMIC DNA]</scope>
</reference>
<dbReference type="Proteomes" id="UP000178449">
    <property type="component" value="Unassembled WGS sequence"/>
</dbReference>
<keyword evidence="1" id="KW-1133">Transmembrane helix</keyword>
<organism evidence="2 3">
    <name type="scientific">Candidatus Lambdaproteobacteria bacterium RIFOXYD2_FULL_50_16</name>
    <dbReference type="NCBI Taxonomy" id="1817772"/>
    <lineage>
        <taxon>Bacteria</taxon>
        <taxon>Pseudomonadati</taxon>
        <taxon>Pseudomonadota</taxon>
        <taxon>Candidatus Lambdaproteobacteria</taxon>
    </lineage>
</organism>
<feature type="transmembrane region" description="Helical" evidence="1">
    <location>
        <begin position="16"/>
        <end position="37"/>
    </location>
</feature>
<protein>
    <submittedName>
        <fullName evidence="2">Uncharacterized protein</fullName>
    </submittedName>
</protein>
<dbReference type="EMBL" id="MFNE01000053">
    <property type="protein sequence ID" value="OGG93020.1"/>
    <property type="molecule type" value="Genomic_DNA"/>
</dbReference>
<evidence type="ECO:0000256" key="1">
    <source>
        <dbReference type="SAM" id="Phobius"/>
    </source>
</evidence>
<sequence>MVLIPVFRGLKPALPWVGWSGFATGLVAVWPPFLKAWQGGLKRPKMTQIDLEAKAPLCSNSRNQLGLQGERMLNDEVKYARVLRAKGLVVLARTAFRVVVGSRCFCRRNLDF</sequence>
<dbReference type="STRING" id="1817772.A2527_13870"/>
<keyword evidence="1" id="KW-0812">Transmembrane</keyword>
<gene>
    <name evidence="2" type="ORF">A2527_13870</name>
</gene>
<dbReference type="AlphaFoldDB" id="A0A1F6G4I4"/>
<evidence type="ECO:0000313" key="2">
    <source>
        <dbReference type="EMBL" id="OGG93020.1"/>
    </source>
</evidence>
<accession>A0A1F6G4I4</accession>
<proteinExistence type="predicted"/>
<evidence type="ECO:0000313" key="3">
    <source>
        <dbReference type="Proteomes" id="UP000178449"/>
    </source>
</evidence>